<dbReference type="Gene3D" id="3.40.50.150">
    <property type="entry name" value="Vaccinia Virus protein VP39"/>
    <property type="match status" value="1"/>
</dbReference>
<comment type="caution">
    <text evidence="7">The sequence shown here is derived from an EMBL/GenBank/DDBJ whole genome shotgun (WGS) entry which is preliminary data.</text>
</comment>
<sequence>MASRKAKQYCAEGKYVEAYENFVNYFESLEDAYQASEPVQKAFTKLVCKIGTILEHTENIEELIKCYLQAINLFPDNYVAVNNLGGYMFRLGEVDIANRYLELAVKINPGYLPAEKNLMHLRWQQIPRWHFRMLNDKVRNEAYYKAINEVIGQGYCHITDLGSGCGLLSLYASRHPQVRVLAIEDNKLLFNMSQEILMDNNVMNVSPVNYYSTDILESPDKCNVIMTETFDVALFGERALESLFHALTILRTEENFKVIPSTAKLYVTGINSEELASKYWYIPSETLKFLQLHSLCIRQYDSETYEAEHLSDAAITYMTDTQEVFDINLADREQLYRILADTETAYYLVSLKCKKGIIHALAVWFDLNLTENITLTSNPQDPNRVKCWEQAIFYLDHPVYVNEGEILNIRVQVDDCQPKFSLEDKRVGQHKCFQVSKDMISFMNDESLVQAIVRMSEPFYEPDLVVDSNIFPLLGFILAMNIEGCRVWHTVKNNKDMEFLQHLLKINNIPQQKFAIHKSQEVFSPGPEQYFVNFCDPVKVDGSVDVLCGEDDEVDEIMVLKLPEGVVVKVQLIYSEYIEYCNKVNDDNLLGVKIAKYMNLYSGYEHPNLEKLDFIEYSTPVYFMISEDAEETEEVQVTRDGLVNGLYFWYELQYFDDYSFSTLNSSHYKKSCFFLNEPKKVKSGDICIIKMKTEGHDMKLTLE</sequence>
<dbReference type="PANTHER" id="PTHR11006:SF60">
    <property type="entry name" value="PROTEIN ARGININE N-METHYLTRANSFERASE 9"/>
    <property type="match status" value="1"/>
</dbReference>
<name>A0ABQ9K1X6_9CUCU</name>
<dbReference type="InterPro" id="IPR011990">
    <property type="entry name" value="TPR-like_helical_dom_sf"/>
</dbReference>
<dbReference type="PANTHER" id="PTHR11006">
    <property type="entry name" value="PROTEIN ARGININE N-METHYLTRANSFERASE"/>
    <property type="match status" value="1"/>
</dbReference>
<dbReference type="InterPro" id="IPR025799">
    <property type="entry name" value="Arg_MeTrfase"/>
</dbReference>
<dbReference type="Gene3D" id="2.70.160.11">
    <property type="entry name" value="Hnrnp arginine n-methyltransferase1"/>
    <property type="match status" value="2"/>
</dbReference>
<dbReference type="InterPro" id="IPR029063">
    <property type="entry name" value="SAM-dependent_MTases_sf"/>
</dbReference>
<protein>
    <recommendedName>
        <fullName evidence="6">Protein arginine N-methyltransferase domain-containing protein</fullName>
    </recommendedName>
</protein>
<feature type="repeat" description="TPR" evidence="4">
    <location>
        <begin position="44"/>
        <end position="77"/>
    </location>
</feature>
<reference evidence="7" key="1">
    <citation type="journal article" date="2023" name="Insect Mol. Biol.">
        <title>Genome sequencing provides insights into the evolution of gene families encoding plant cell wall-degrading enzymes in longhorned beetles.</title>
        <authorList>
            <person name="Shin N.R."/>
            <person name="Okamura Y."/>
            <person name="Kirsch R."/>
            <person name="Pauchet Y."/>
        </authorList>
    </citation>
    <scope>NUCLEOTIDE SEQUENCE</scope>
    <source>
        <strain evidence="7">MMC_N1</strain>
    </source>
</reference>
<evidence type="ECO:0000256" key="4">
    <source>
        <dbReference type="PROSITE-ProRule" id="PRU00339"/>
    </source>
</evidence>
<evidence type="ECO:0000313" key="8">
    <source>
        <dbReference type="Proteomes" id="UP001162164"/>
    </source>
</evidence>
<keyword evidence="8" id="KW-1185">Reference proteome</keyword>
<evidence type="ECO:0000313" key="7">
    <source>
        <dbReference type="EMBL" id="KAJ8984610.1"/>
    </source>
</evidence>
<evidence type="ECO:0000256" key="5">
    <source>
        <dbReference type="PROSITE-ProRule" id="PRU01015"/>
    </source>
</evidence>
<dbReference type="PROSITE" id="PS51678">
    <property type="entry name" value="SAM_MT_PRMT"/>
    <property type="match status" value="1"/>
</dbReference>
<evidence type="ECO:0000259" key="6">
    <source>
        <dbReference type="Pfam" id="PF22528"/>
    </source>
</evidence>
<organism evidence="7 8">
    <name type="scientific">Molorchus minor</name>
    <dbReference type="NCBI Taxonomy" id="1323400"/>
    <lineage>
        <taxon>Eukaryota</taxon>
        <taxon>Metazoa</taxon>
        <taxon>Ecdysozoa</taxon>
        <taxon>Arthropoda</taxon>
        <taxon>Hexapoda</taxon>
        <taxon>Insecta</taxon>
        <taxon>Pterygota</taxon>
        <taxon>Neoptera</taxon>
        <taxon>Endopterygota</taxon>
        <taxon>Coleoptera</taxon>
        <taxon>Polyphaga</taxon>
        <taxon>Cucujiformia</taxon>
        <taxon>Chrysomeloidea</taxon>
        <taxon>Cerambycidae</taxon>
        <taxon>Lamiinae</taxon>
        <taxon>Monochamini</taxon>
        <taxon>Molorchus</taxon>
    </lineage>
</organism>
<accession>A0ABQ9K1X6</accession>
<dbReference type="SUPFAM" id="SSF53335">
    <property type="entry name" value="S-adenosyl-L-methionine-dependent methyltransferases"/>
    <property type="match status" value="1"/>
</dbReference>
<dbReference type="SUPFAM" id="SSF48452">
    <property type="entry name" value="TPR-like"/>
    <property type="match status" value="1"/>
</dbReference>
<dbReference type="Pfam" id="PF22528">
    <property type="entry name" value="PRMT_C"/>
    <property type="match status" value="1"/>
</dbReference>
<dbReference type="Gene3D" id="1.25.40.10">
    <property type="entry name" value="Tetratricopeptide repeat domain"/>
    <property type="match status" value="1"/>
</dbReference>
<dbReference type="Proteomes" id="UP001162164">
    <property type="component" value="Unassembled WGS sequence"/>
</dbReference>
<evidence type="ECO:0000256" key="3">
    <source>
        <dbReference type="ARBA" id="ARBA00022691"/>
    </source>
</evidence>
<gene>
    <name evidence="7" type="ORF">NQ317_006072</name>
</gene>
<keyword evidence="1 5" id="KW-0489">Methyltransferase</keyword>
<dbReference type="InterPro" id="IPR055135">
    <property type="entry name" value="PRMT_dom"/>
</dbReference>
<keyword evidence="3 5" id="KW-0949">S-adenosyl-L-methionine</keyword>
<dbReference type="EMBL" id="JAPWTJ010000031">
    <property type="protein sequence ID" value="KAJ8984610.1"/>
    <property type="molecule type" value="Genomic_DNA"/>
</dbReference>
<evidence type="ECO:0000256" key="2">
    <source>
        <dbReference type="ARBA" id="ARBA00022679"/>
    </source>
</evidence>
<dbReference type="PROSITE" id="PS50005">
    <property type="entry name" value="TPR"/>
    <property type="match status" value="1"/>
</dbReference>
<dbReference type="CDD" id="cd02440">
    <property type="entry name" value="AdoMet_MTases"/>
    <property type="match status" value="1"/>
</dbReference>
<keyword evidence="2 5" id="KW-0808">Transferase</keyword>
<feature type="domain" description="Protein arginine N-methyltransferase" evidence="6">
    <location>
        <begin position="262"/>
        <end position="417"/>
    </location>
</feature>
<keyword evidence="4" id="KW-0802">TPR repeat</keyword>
<evidence type="ECO:0000256" key="1">
    <source>
        <dbReference type="ARBA" id="ARBA00022603"/>
    </source>
</evidence>
<dbReference type="InterPro" id="IPR019734">
    <property type="entry name" value="TPR_rpt"/>
</dbReference>
<proteinExistence type="predicted"/>